<name>A0A6G0YJS2_APHCR</name>
<evidence type="ECO:0000313" key="2">
    <source>
        <dbReference type="Proteomes" id="UP000478052"/>
    </source>
</evidence>
<dbReference type="Proteomes" id="UP000478052">
    <property type="component" value="Unassembled WGS sequence"/>
</dbReference>
<reference evidence="1 2" key="1">
    <citation type="submission" date="2019-08" db="EMBL/GenBank/DDBJ databases">
        <title>Whole genome of Aphis craccivora.</title>
        <authorList>
            <person name="Voronova N.V."/>
            <person name="Shulinski R.S."/>
            <person name="Bandarenka Y.V."/>
            <person name="Zhorov D.G."/>
            <person name="Warner D."/>
        </authorList>
    </citation>
    <scope>NUCLEOTIDE SEQUENCE [LARGE SCALE GENOMIC DNA]</scope>
    <source>
        <strain evidence="1">180601</strain>
        <tissue evidence="1">Whole Body</tissue>
    </source>
</reference>
<sequence>MTDPEFMFVSTVSVKVHNRQSHIRSLFFTPQVNQPSATELRKLHHQLISQVRALKALKQPVENWDAWLTAYGA</sequence>
<accession>A0A6G0YJS2</accession>
<dbReference type="EMBL" id="VUJU01003628">
    <property type="protein sequence ID" value="KAF0757259.1"/>
    <property type="molecule type" value="Genomic_DNA"/>
</dbReference>
<keyword evidence="2" id="KW-1185">Reference proteome</keyword>
<dbReference type="AlphaFoldDB" id="A0A6G0YJS2"/>
<evidence type="ECO:0000313" key="1">
    <source>
        <dbReference type="EMBL" id="KAF0757259.1"/>
    </source>
</evidence>
<protein>
    <submittedName>
        <fullName evidence="1">CCHC-type domain-containing protein</fullName>
    </submittedName>
</protein>
<gene>
    <name evidence="1" type="ORF">FWK35_00012966</name>
</gene>
<comment type="caution">
    <text evidence="1">The sequence shown here is derived from an EMBL/GenBank/DDBJ whole genome shotgun (WGS) entry which is preliminary data.</text>
</comment>
<dbReference type="OrthoDB" id="6617244at2759"/>
<proteinExistence type="predicted"/>
<organism evidence="1 2">
    <name type="scientific">Aphis craccivora</name>
    <name type="common">Cowpea aphid</name>
    <dbReference type="NCBI Taxonomy" id="307492"/>
    <lineage>
        <taxon>Eukaryota</taxon>
        <taxon>Metazoa</taxon>
        <taxon>Ecdysozoa</taxon>
        <taxon>Arthropoda</taxon>
        <taxon>Hexapoda</taxon>
        <taxon>Insecta</taxon>
        <taxon>Pterygota</taxon>
        <taxon>Neoptera</taxon>
        <taxon>Paraneoptera</taxon>
        <taxon>Hemiptera</taxon>
        <taxon>Sternorrhyncha</taxon>
        <taxon>Aphidomorpha</taxon>
        <taxon>Aphidoidea</taxon>
        <taxon>Aphididae</taxon>
        <taxon>Aphidini</taxon>
        <taxon>Aphis</taxon>
        <taxon>Aphis</taxon>
    </lineage>
</organism>